<dbReference type="InterPro" id="IPR013324">
    <property type="entry name" value="RNA_pol_sigma_r3/r4-like"/>
</dbReference>
<dbReference type="STRING" id="274537.BIU88_05005"/>
<evidence type="ECO:0000313" key="3">
    <source>
        <dbReference type="EMBL" id="AOS83558.1"/>
    </source>
</evidence>
<evidence type="ECO:0000313" key="4">
    <source>
        <dbReference type="Proteomes" id="UP000095185"/>
    </source>
</evidence>
<dbReference type="AlphaFoldDB" id="A0A1D8D647"/>
<dbReference type="PANTHER" id="PTHR37478">
    <property type="match status" value="1"/>
</dbReference>
<dbReference type="InterPro" id="IPR002852">
    <property type="entry name" value="UPF0251"/>
</dbReference>
<accession>A0A1D8D647</accession>
<dbReference type="EMBL" id="CP017305">
    <property type="protein sequence ID" value="AOS83558.1"/>
    <property type="molecule type" value="Genomic_DNA"/>
</dbReference>
<evidence type="ECO:0000256" key="1">
    <source>
        <dbReference type="ARBA" id="ARBA00009350"/>
    </source>
</evidence>
<keyword evidence="4" id="KW-1185">Reference proteome</keyword>
<proteinExistence type="inferred from homology"/>
<organism evidence="3 4">
    <name type="scientific">Chlorobaculum limnaeum</name>
    <dbReference type="NCBI Taxonomy" id="274537"/>
    <lineage>
        <taxon>Bacteria</taxon>
        <taxon>Pseudomonadati</taxon>
        <taxon>Chlorobiota</taxon>
        <taxon>Chlorobiia</taxon>
        <taxon>Chlorobiales</taxon>
        <taxon>Chlorobiaceae</taxon>
        <taxon>Chlorobaculum</taxon>
    </lineage>
</organism>
<dbReference type="KEGG" id="clz:BIU88_05005"/>
<dbReference type="OrthoDB" id="280278at2"/>
<reference evidence="3" key="1">
    <citation type="submission" date="2016-09" db="EMBL/GenBank/DDBJ databases">
        <title>Genome sequence of Chlorobaculum limnaeum.</title>
        <authorList>
            <person name="Liu Z."/>
            <person name="Tank M."/>
            <person name="Bryant D.A."/>
        </authorList>
    </citation>
    <scope>NUCLEOTIDE SEQUENCE [LARGE SCALE GENOMIC DNA]</scope>
    <source>
        <strain evidence="3">DSM 1677</strain>
    </source>
</reference>
<dbReference type="PANTHER" id="PTHR37478:SF2">
    <property type="entry name" value="UPF0251 PROTEIN TK0562"/>
    <property type="match status" value="1"/>
</dbReference>
<dbReference type="Pfam" id="PF02001">
    <property type="entry name" value="DUF134"/>
    <property type="match status" value="1"/>
</dbReference>
<dbReference type="HAMAP" id="MF_00674">
    <property type="entry name" value="UPF0251"/>
    <property type="match status" value="1"/>
</dbReference>
<dbReference type="SUPFAM" id="SSF88659">
    <property type="entry name" value="Sigma3 and sigma4 domains of RNA polymerase sigma factors"/>
    <property type="match status" value="1"/>
</dbReference>
<gene>
    <name evidence="3" type="ORF">BIU88_05005</name>
</gene>
<dbReference type="Proteomes" id="UP000095185">
    <property type="component" value="Chromosome"/>
</dbReference>
<evidence type="ECO:0000256" key="2">
    <source>
        <dbReference type="HAMAP-Rule" id="MF_00674"/>
    </source>
</evidence>
<protein>
    <recommendedName>
        <fullName evidence="2">UPF0251 protein BIU88_05005</fullName>
    </recommendedName>
</protein>
<dbReference type="RefSeq" id="WP_069809275.1">
    <property type="nucleotide sequence ID" value="NZ_CP017305.1"/>
</dbReference>
<name>A0A1D8D647_CHLLM</name>
<sequence>MKNPRAGRPLQSRSVEELPGVTCFLPEGVPPARLQNVVLSVDEVEALRLADLDGMYHADAAEKMKVSRQTFGRIIKSARKKVADALVGGKTICIEGGVIEGSCLTGESEEPAVCICLHCGYEQPHVPGVPCRTANCPHCGKMLIRKGRHSRVD</sequence>
<comment type="similarity">
    <text evidence="1 2">Belongs to the UPF0251 family.</text>
</comment>